<reference evidence="3 4" key="1">
    <citation type="submission" date="2018-11" db="EMBL/GenBank/DDBJ databases">
        <title>Sequencing the genomes of 1000 actinobacteria strains.</title>
        <authorList>
            <person name="Klenk H.-P."/>
        </authorList>
    </citation>
    <scope>NUCLEOTIDE SEQUENCE [LARGE SCALE GENOMIC DNA]</scope>
    <source>
        <strain evidence="3 4">DSM 11294</strain>
    </source>
</reference>
<dbReference type="PANTHER" id="PTHR31480">
    <property type="entry name" value="BIFUNCTIONAL LYCOPENE CYCLASE/PHYTOENE SYNTHASE"/>
    <property type="match status" value="1"/>
</dbReference>
<evidence type="ECO:0000313" key="4">
    <source>
        <dbReference type="Proteomes" id="UP000280668"/>
    </source>
</evidence>
<dbReference type="EMBL" id="RKHK01000001">
    <property type="protein sequence ID" value="ROR73023.1"/>
    <property type="molecule type" value="Genomic_DNA"/>
</dbReference>
<keyword evidence="2" id="KW-0808">Transferase</keyword>
<comment type="pathway">
    <text evidence="1">Carotenoid biosynthesis; phytoene biosynthesis.</text>
</comment>
<dbReference type="InterPro" id="IPR044843">
    <property type="entry name" value="Trans_IPPS_bact-type"/>
</dbReference>
<dbReference type="GO" id="GO:0051996">
    <property type="term" value="F:squalene synthase [NAD(P)H] activity"/>
    <property type="evidence" value="ECO:0007669"/>
    <property type="project" value="InterPro"/>
</dbReference>
<dbReference type="SFLD" id="SFLDS00005">
    <property type="entry name" value="Isoprenoid_Synthase_Type_I"/>
    <property type="match status" value="1"/>
</dbReference>
<dbReference type="RefSeq" id="WP_170163222.1">
    <property type="nucleotide sequence ID" value="NZ_RKHK01000001.1"/>
</dbReference>
<dbReference type="Pfam" id="PF00494">
    <property type="entry name" value="SQS_PSY"/>
    <property type="match status" value="1"/>
</dbReference>
<gene>
    <name evidence="3" type="ORF">EDD31_1388</name>
</gene>
<dbReference type="InterPro" id="IPR008949">
    <property type="entry name" value="Isoprenoid_synthase_dom_sf"/>
</dbReference>
<dbReference type="GO" id="GO:0016117">
    <property type="term" value="P:carotenoid biosynthetic process"/>
    <property type="evidence" value="ECO:0007669"/>
    <property type="project" value="UniProtKB-ARBA"/>
</dbReference>
<comment type="caution">
    <text evidence="3">The sequence shown here is derived from an EMBL/GenBank/DDBJ whole genome shotgun (WGS) entry which is preliminary data.</text>
</comment>
<dbReference type="AlphaFoldDB" id="A0A3N2BCN1"/>
<dbReference type="SUPFAM" id="SSF48576">
    <property type="entry name" value="Terpenoid synthases"/>
    <property type="match status" value="1"/>
</dbReference>
<evidence type="ECO:0000256" key="2">
    <source>
        <dbReference type="ARBA" id="ARBA00022679"/>
    </source>
</evidence>
<dbReference type="InterPro" id="IPR019845">
    <property type="entry name" value="Squalene/phytoene_synthase_CS"/>
</dbReference>
<evidence type="ECO:0000256" key="1">
    <source>
        <dbReference type="ARBA" id="ARBA00004684"/>
    </source>
</evidence>
<protein>
    <submittedName>
        <fullName evidence="3">Phytoene/squalene synthetase</fullName>
    </submittedName>
</protein>
<dbReference type="SFLD" id="SFLDG01212">
    <property type="entry name" value="Phytoene_synthase_like"/>
    <property type="match status" value="1"/>
</dbReference>
<organism evidence="3 4">
    <name type="scientific">Bogoriella caseilytica</name>
    <dbReference type="NCBI Taxonomy" id="56055"/>
    <lineage>
        <taxon>Bacteria</taxon>
        <taxon>Bacillati</taxon>
        <taxon>Actinomycetota</taxon>
        <taxon>Actinomycetes</taxon>
        <taxon>Micrococcales</taxon>
        <taxon>Bogoriellaceae</taxon>
        <taxon>Bogoriella</taxon>
    </lineage>
</organism>
<dbReference type="SFLD" id="SFLDG01018">
    <property type="entry name" value="Squalene/Phytoene_Synthase_Lik"/>
    <property type="match status" value="1"/>
</dbReference>
<name>A0A3N2BCN1_9MICO</name>
<proteinExistence type="predicted"/>
<sequence length="295" mass="31967">MNESTGLELYARTSHQAAAVVLQAYSTSFGLASRLLPPATRGQISDIYALVRIADEVVDGPGAEAGLTGAQQRSALDALEAETLAAMDRCYSTNIVVHAFAETARTCGIGPELVVPFFASMRRDLDPIVDLSEEEYRRYIHGSAEVVGEMCLQAYLVGHDREPDVREVLHAGARHLGAAFQKINFLRDLGDDHGRLGRSYFPGVEPGQLEEADKHAILADIRADLVEVWASMPHLPRGPRRATAAAAGLFTELAARIHHTPARDLLEHRVSVPAPVKLRVVAAAVRRANALGRDT</sequence>
<accession>A0A3N2BCN1</accession>
<keyword evidence="4" id="KW-1185">Reference proteome</keyword>
<dbReference type="InterPro" id="IPR002060">
    <property type="entry name" value="Squ/phyt_synthse"/>
</dbReference>
<dbReference type="InterPro" id="IPR033904">
    <property type="entry name" value="Trans_IPPS_HH"/>
</dbReference>
<dbReference type="PROSITE" id="PS01045">
    <property type="entry name" value="SQUALEN_PHYTOEN_SYN_2"/>
    <property type="match status" value="1"/>
</dbReference>
<dbReference type="Proteomes" id="UP000280668">
    <property type="component" value="Unassembled WGS sequence"/>
</dbReference>
<evidence type="ECO:0000313" key="3">
    <source>
        <dbReference type="EMBL" id="ROR73023.1"/>
    </source>
</evidence>
<dbReference type="CDD" id="cd00683">
    <property type="entry name" value="Trans_IPPS_HH"/>
    <property type="match status" value="1"/>
</dbReference>
<dbReference type="UniPathway" id="UPA00799"/>
<dbReference type="Gene3D" id="1.10.600.10">
    <property type="entry name" value="Farnesyl Diphosphate Synthase"/>
    <property type="match status" value="1"/>
</dbReference>
<dbReference type="GO" id="GO:0004311">
    <property type="term" value="F:geranylgeranyl diphosphate synthase activity"/>
    <property type="evidence" value="ECO:0007669"/>
    <property type="project" value="InterPro"/>
</dbReference>